<dbReference type="SUPFAM" id="SSF53474">
    <property type="entry name" value="alpha/beta-Hydrolases"/>
    <property type="match status" value="2"/>
</dbReference>
<name>A0ABY7XQE5_MICLT</name>
<dbReference type="Proteomes" id="UP001215097">
    <property type="component" value="Chromosome"/>
</dbReference>
<dbReference type="Pfam" id="PF10503">
    <property type="entry name" value="Esterase_PHB"/>
    <property type="match status" value="1"/>
</dbReference>
<reference evidence="5 6" key="1">
    <citation type="submission" date="2021-06" db="EMBL/GenBank/DDBJ databases">
        <title>Genome-based taxonomic framework of Microbacterium strains isolated from marine environment, the description of four new species and reclassification of four preexisting species.</title>
        <authorList>
            <person name="Lee S.D."/>
            <person name="Kim S.-M."/>
            <person name="Byeon Y.-S."/>
            <person name="Yang H.L."/>
            <person name="Kim I.S."/>
        </authorList>
    </citation>
    <scope>NUCLEOTIDE SEQUENCE [LARGE SCALE GENOMIC DNA]</scope>
    <source>
        <strain evidence="5 6">KACC 14465</strain>
    </source>
</reference>
<evidence type="ECO:0000256" key="1">
    <source>
        <dbReference type="ARBA" id="ARBA00022729"/>
    </source>
</evidence>
<dbReference type="PANTHER" id="PTHR43037">
    <property type="entry name" value="UNNAMED PRODUCT-RELATED"/>
    <property type="match status" value="1"/>
</dbReference>
<keyword evidence="2" id="KW-0378">Hydrolase</keyword>
<dbReference type="EMBL" id="CP078075">
    <property type="protein sequence ID" value="WDM44351.1"/>
    <property type="molecule type" value="Genomic_DNA"/>
</dbReference>
<sequence length="418" mass="42949">MKLAYKGALHRSIARTALTATAATAVLAVLVGMWLAPPVHAASGAWTTETIAGMSVRIYTPATPPALADGRALMVSLHGCQQKAQDLQQGGNWTDVADEYGMIVALPDAPNGGVYLGCWDYYDSSHSSTAPSRHDDNLLALAQTLQSRGSLAIDPDQTYISGLSSGGAESMVVGCLFPQMFAGVGINAGPTIGTSTSGYSWVSTSKTTATDTCRRFAGDNSAAFQTQLTSVVYGSNDATVAVGYNTLNAQIMAGIYGAEASSTFSLSGFAGTNTTGSGTLYSDGSGPRVSLIQNTGLGHNWPAGTGANGTYISGDSIDYPAYVTKFFFENNRRVGGSSTPGPTPTPSPTSTPAPTDPSCIAASNAAHLAAGRALSYGITPYASYYAKGSFAYMGLGDSTVTTLRRQASGSWTVASGCN</sequence>
<dbReference type="PANTHER" id="PTHR43037:SF1">
    <property type="entry name" value="BLL1128 PROTEIN"/>
    <property type="match status" value="1"/>
</dbReference>
<proteinExistence type="predicted"/>
<feature type="region of interest" description="Disordered" evidence="3">
    <location>
        <begin position="333"/>
        <end position="358"/>
    </location>
</feature>
<dbReference type="InterPro" id="IPR010126">
    <property type="entry name" value="Esterase_phb"/>
</dbReference>
<dbReference type="InterPro" id="IPR029058">
    <property type="entry name" value="AB_hydrolase_fold"/>
</dbReference>
<dbReference type="RefSeq" id="WP_282214491.1">
    <property type="nucleotide sequence ID" value="NZ_BAAAUN010000001.1"/>
</dbReference>
<evidence type="ECO:0000313" key="6">
    <source>
        <dbReference type="Proteomes" id="UP001215097"/>
    </source>
</evidence>
<feature type="chain" id="PRO_5046369379" evidence="4">
    <location>
        <begin position="42"/>
        <end position="418"/>
    </location>
</feature>
<accession>A0ABY7XQE5</accession>
<feature type="compositionally biased region" description="Pro residues" evidence="3">
    <location>
        <begin position="341"/>
        <end position="355"/>
    </location>
</feature>
<dbReference type="Gene3D" id="3.40.50.1820">
    <property type="entry name" value="alpha/beta hydrolase"/>
    <property type="match status" value="1"/>
</dbReference>
<keyword evidence="6" id="KW-1185">Reference proteome</keyword>
<organism evidence="5 6">
    <name type="scientific">Microbacterium luteolum</name>
    <name type="common">Aureobacterium luteolum</name>
    <dbReference type="NCBI Taxonomy" id="69367"/>
    <lineage>
        <taxon>Bacteria</taxon>
        <taxon>Bacillati</taxon>
        <taxon>Actinomycetota</taxon>
        <taxon>Actinomycetes</taxon>
        <taxon>Micrococcales</taxon>
        <taxon>Microbacteriaceae</taxon>
        <taxon>Microbacterium</taxon>
    </lineage>
</organism>
<evidence type="ECO:0000313" key="5">
    <source>
        <dbReference type="EMBL" id="WDM44351.1"/>
    </source>
</evidence>
<dbReference type="NCBIfam" id="TIGR01840">
    <property type="entry name" value="esterase_phb"/>
    <property type="match status" value="1"/>
</dbReference>
<protein>
    <submittedName>
        <fullName evidence="5">PHB depolymerase family esterase</fullName>
    </submittedName>
</protein>
<evidence type="ECO:0000256" key="3">
    <source>
        <dbReference type="SAM" id="MobiDB-lite"/>
    </source>
</evidence>
<gene>
    <name evidence="5" type="ORF">KV395_14335</name>
</gene>
<dbReference type="InterPro" id="IPR050955">
    <property type="entry name" value="Plant_Biomass_Hydrol_Est"/>
</dbReference>
<evidence type="ECO:0000256" key="2">
    <source>
        <dbReference type="ARBA" id="ARBA00022801"/>
    </source>
</evidence>
<evidence type="ECO:0000256" key="4">
    <source>
        <dbReference type="SAM" id="SignalP"/>
    </source>
</evidence>
<keyword evidence="1 4" id="KW-0732">Signal</keyword>
<feature type="signal peptide" evidence="4">
    <location>
        <begin position="1"/>
        <end position="41"/>
    </location>
</feature>